<reference evidence="1 2" key="1">
    <citation type="journal article" date="2022" name="DNA Res.">
        <title>Chromosomal-level genome assembly of the orchid tree Bauhinia variegata (Leguminosae; Cercidoideae) supports the allotetraploid origin hypothesis of Bauhinia.</title>
        <authorList>
            <person name="Zhong Y."/>
            <person name="Chen Y."/>
            <person name="Zheng D."/>
            <person name="Pang J."/>
            <person name="Liu Y."/>
            <person name="Luo S."/>
            <person name="Meng S."/>
            <person name="Qian L."/>
            <person name="Wei D."/>
            <person name="Dai S."/>
            <person name="Zhou R."/>
        </authorList>
    </citation>
    <scope>NUCLEOTIDE SEQUENCE [LARGE SCALE GENOMIC DNA]</scope>
    <source>
        <strain evidence="1">BV-YZ2020</strain>
    </source>
</reference>
<name>A0ACB9PJ18_BAUVA</name>
<organism evidence="1 2">
    <name type="scientific">Bauhinia variegata</name>
    <name type="common">Purple orchid tree</name>
    <name type="synonym">Phanera variegata</name>
    <dbReference type="NCBI Taxonomy" id="167791"/>
    <lineage>
        <taxon>Eukaryota</taxon>
        <taxon>Viridiplantae</taxon>
        <taxon>Streptophyta</taxon>
        <taxon>Embryophyta</taxon>
        <taxon>Tracheophyta</taxon>
        <taxon>Spermatophyta</taxon>
        <taxon>Magnoliopsida</taxon>
        <taxon>eudicotyledons</taxon>
        <taxon>Gunneridae</taxon>
        <taxon>Pentapetalae</taxon>
        <taxon>rosids</taxon>
        <taxon>fabids</taxon>
        <taxon>Fabales</taxon>
        <taxon>Fabaceae</taxon>
        <taxon>Cercidoideae</taxon>
        <taxon>Cercideae</taxon>
        <taxon>Bauhiniinae</taxon>
        <taxon>Bauhinia</taxon>
    </lineage>
</organism>
<protein>
    <submittedName>
        <fullName evidence="1">Uncharacterized protein</fullName>
    </submittedName>
</protein>
<proteinExistence type="predicted"/>
<keyword evidence="2" id="KW-1185">Reference proteome</keyword>
<comment type="caution">
    <text evidence="1">The sequence shown here is derived from an EMBL/GenBank/DDBJ whole genome shotgun (WGS) entry which is preliminary data.</text>
</comment>
<accession>A0ACB9PJ18</accession>
<evidence type="ECO:0000313" key="2">
    <source>
        <dbReference type="Proteomes" id="UP000828941"/>
    </source>
</evidence>
<dbReference type="EMBL" id="CM039429">
    <property type="protein sequence ID" value="KAI4348502.1"/>
    <property type="molecule type" value="Genomic_DNA"/>
</dbReference>
<dbReference type="Proteomes" id="UP000828941">
    <property type="component" value="Chromosome 4"/>
</dbReference>
<gene>
    <name evidence="1" type="ORF">L6164_009218</name>
</gene>
<evidence type="ECO:0000313" key="1">
    <source>
        <dbReference type="EMBL" id="KAI4348502.1"/>
    </source>
</evidence>
<sequence length="399" mass="45938">MGIKIFMFSFMLTSILFIFLYIPARLSIPISSFRPVTNYYFNMTKPSKAYPVTFAYLISASKGDAGKLKRLIPALYHPGNYYLIHMDYGAPESEHRDVVEFLASDPVFGKVGNVWVVGKRNLVTYRGPTMLATTLHAMAILLKTCRWDWFINLSASDYPLVTQDDLIQAFSGLPRDTNFIQHSSHLGWKLNKRGKPMIIDPGLYSLNKSEIRWVIKQRSLPTAFKLYTGSAWTVLSRSFAEYCIVGWENLPRTLLLYYTNFVSSPEGYFQTVICNSQDYKNTTANHDLHYITWDNPPKQHPRSLGLRDYRKMVLSSRPFARKFKKNDPVLDKIDRELLKRRRGQFSFGGWCSQRGKHKTCSAFTAESYGVLSPGPASRKLKALLTKILSKRNFRRQQCK</sequence>